<evidence type="ECO:0000313" key="2">
    <source>
        <dbReference type="EMBL" id="CAK0868833.1"/>
    </source>
</evidence>
<accession>A0ABN9V890</accession>
<organism evidence="2 3">
    <name type="scientific">Prorocentrum cordatum</name>
    <dbReference type="NCBI Taxonomy" id="2364126"/>
    <lineage>
        <taxon>Eukaryota</taxon>
        <taxon>Sar</taxon>
        <taxon>Alveolata</taxon>
        <taxon>Dinophyceae</taxon>
        <taxon>Prorocentrales</taxon>
        <taxon>Prorocentraceae</taxon>
        <taxon>Prorocentrum</taxon>
    </lineage>
</organism>
<feature type="non-terminal residue" evidence="2">
    <location>
        <position position="1"/>
    </location>
</feature>
<dbReference type="Proteomes" id="UP001189429">
    <property type="component" value="Unassembled WGS sequence"/>
</dbReference>
<name>A0ABN9V890_9DINO</name>
<feature type="compositionally biased region" description="Basic residues" evidence="1">
    <location>
        <begin position="233"/>
        <end position="246"/>
    </location>
</feature>
<evidence type="ECO:0000313" key="3">
    <source>
        <dbReference type="Proteomes" id="UP001189429"/>
    </source>
</evidence>
<protein>
    <recommendedName>
        <fullName evidence="4">Phospholipase B-like</fullName>
    </recommendedName>
</protein>
<evidence type="ECO:0000256" key="1">
    <source>
        <dbReference type="SAM" id="MobiDB-lite"/>
    </source>
</evidence>
<proteinExistence type="predicted"/>
<sequence>ERMEDLVNDLLVGIEQAQAICTNSISGTLLGMVKPSLQHKLEAVLGDRRWLTEEAAWWDAGLRIDDFTEVGPEPEDEKSTKSTLRHFGDDATTYSEGCRPFLFLHDGGEPVSTVKPPAGHCGDDATTYSEGCRPLPFLHDGGEPVSTVKPPAGHCGDDATTYSEGCRPLPFLHDGGEPVSKVKPPARHCGDDATTYSEGCRPLPFLHDGGGPVSTVKPPARPRRAEAAPGCRAGHRVLRGPCRHGARSPPALRARSDGAPASGAPLGGGFGG</sequence>
<feature type="region of interest" description="Disordered" evidence="1">
    <location>
        <begin position="207"/>
        <end position="272"/>
    </location>
</feature>
<dbReference type="EMBL" id="CAUYUJ010016788">
    <property type="protein sequence ID" value="CAK0868833.1"/>
    <property type="molecule type" value="Genomic_DNA"/>
</dbReference>
<reference evidence="2" key="1">
    <citation type="submission" date="2023-10" db="EMBL/GenBank/DDBJ databases">
        <authorList>
            <person name="Chen Y."/>
            <person name="Shah S."/>
            <person name="Dougan E. K."/>
            <person name="Thang M."/>
            <person name="Chan C."/>
        </authorList>
    </citation>
    <scope>NUCLEOTIDE SEQUENCE [LARGE SCALE GENOMIC DNA]</scope>
</reference>
<evidence type="ECO:0008006" key="4">
    <source>
        <dbReference type="Google" id="ProtNLM"/>
    </source>
</evidence>
<comment type="caution">
    <text evidence="2">The sequence shown here is derived from an EMBL/GenBank/DDBJ whole genome shotgun (WGS) entry which is preliminary data.</text>
</comment>
<keyword evidence="3" id="KW-1185">Reference proteome</keyword>
<gene>
    <name evidence="2" type="ORF">PCOR1329_LOCUS55370</name>
</gene>